<evidence type="ECO:0000313" key="2">
    <source>
        <dbReference type="EMBL" id="KAE9294096.1"/>
    </source>
</evidence>
<dbReference type="EMBL" id="QXFT01002717">
    <property type="protein sequence ID" value="KAE9294096.1"/>
    <property type="molecule type" value="Genomic_DNA"/>
</dbReference>
<proteinExistence type="predicted"/>
<organism evidence="2 3">
    <name type="scientific">Phytophthora rubi</name>
    <dbReference type="NCBI Taxonomy" id="129364"/>
    <lineage>
        <taxon>Eukaryota</taxon>
        <taxon>Sar</taxon>
        <taxon>Stramenopiles</taxon>
        <taxon>Oomycota</taxon>
        <taxon>Peronosporomycetes</taxon>
        <taxon>Peronosporales</taxon>
        <taxon>Peronosporaceae</taxon>
        <taxon>Phytophthora</taxon>
    </lineage>
</organism>
<dbReference type="PANTHER" id="PTHR33099:SF7">
    <property type="entry name" value="MYND-TYPE DOMAIN-CONTAINING PROTEIN"/>
    <property type="match status" value="1"/>
</dbReference>
<dbReference type="PANTHER" id="PTHR33099">
    <property type="entry name" value="FE2OG DIOXYGENASE DOMAIN-CONTAINING PROTEIN"/>
    <property type="match status" value="1"/>
</dbReference>
<dbReference type="AlphaFoldDB" id="A0A6A4CU86"/>
<name>A0A6A4CU86_9STRA</name>
<dbReference type="Gene3D" id="2.60.120.620">
    <property type="entry name" value="q2cbj1_9rhob like domain"/>
    <property type="match status" value="1"/>
</dbReference>
<sequence length="259" mass="28603">MVSIEEDFEEGEWPFGGDGDPEDVHVPTGPACIKINELLASADENAGEYSFGGRADTLPVAPGLVVDGVGSISLPLGQEQAEKLIAKCEKSPFGHNYDTKMDENIRKSWQLAPDQVEITNTLWVPGLQELTQNIARRLGYESVPLQCSLYKMLIYGEGGHFVKHQDTEKEDGMIATLVVQLPSIHEGGDLVVYRGGKERYRYDFGKAEGTAAFFPHYAVHYADAQHSLEEVTKGYRLALVYSICLPATMRHLEKDSNSP</sequence>
<protein>
    <recommendedName>
        <fullName evidence="1">Prolyl 4-hydroxylase alpha subunit Fe(2+) 2OG dioxygenase domain-containing protein</fullName>
    </recommendedName>
</protein>
<dbReference type="Proteomes" id="UP000434957">
    <property type="component" value="Unassembled WGS sequence"/>
</dbReference>
<accession>A0A6A4CU86</accession>
<evidence type="ECO:0000259" key="1">
    <source>
        <dbReference type="Pfam" id="PF13640"/>
    </source>
</evidence>
<evidence type="ECO:0000313" key="3">
    <source>
        <dbReference type="Proteomes" id="UP000434957"/>
    </source>
</evidence>
<gene>
    <name evidence="2" type="ORF">PR003_g24343</name>
</gene>
<comment type="caution">
    <text evidence="2">The sequence shown here is derived from an EMBL/GenBank/DDBJ whole genome shotgun (WGS) entry which is preliminary data.</text>
</comment>
<keyword evidence="3" id="KW-1185">Reference proteome</keyword>
<feature type="domain" description="Prolyl 4-hydroxylase alpha subunit Fe(2+) 2OG dioxygenase" evidence="1">
    <location>
        <begin position="151"/>
        <end position="240"/>
    </location>
</feature>
<feature type="non-terminal residue" evidence="2">
    <location>
        <position position="259"/>
    </location>
</feature>
<dbReference type="InterPro" id="IPR044862">
    <property type="entry name" value="Pro_4_hyd_alph_FE2OG_OXY"/>
</dbReference>
<dbReference type="Pfam" id="PF13640">
    <property type="entry name" value="2OG-FeII_Oxy_3"/>
    <property type="match status" value="1"/>
</dbReference>
<reference evidence="2 3" key="1">
    <citation type="submission" date="2018-08" db="EMBL/GenBank/DDBJ databases">
        <title>Genomic investigation of the strawberry pathogen Phytophthora fragariae indicates pathogenicity is determined by transcriptional variation in three key races.</title>
        <authorList>
            <person name="Adams T.M."/>
            <person name="Armitage A.D."/>
            <person name="Sobczyk M.K."/>
            <person name="Bates H.J."/>
            <person name="Dunwell J.M."/>
            <person name="Nellist C.F."/>
            <person name="Harrison R.J."/>
        </authorList>
    </citation>
    <scope>NUCLEOTIDE SEQUENCE [LARGE SCALE GENOMIC DNA]</scope>
    <source>
        <strain evidence="2 3">SCRP333</strain>
    </source>
</reference>